<dbReference type="SMART" id="SM00256">
    <property type="entry name" value="FBOX"/>
    <property type="match status" value="1"/>
</dbReference>
<dbReference type="InterPro" id="IPR001810">
    <property type="entry name" value="F-box_dom"/>
</dbReference>
<dbReference type="PROSITE" id="PS50181">
    <property type="entry name" value="FBOX"/>
    <property type="match status" value="1"/>
</dbReference>
<protein>
    <recommendedName>
        <fullName evidence="2">F-box domain-containing protein</fullName>
    </recommendedName>
</protein>
<sequence>MQPSSPFDETSSNIELGLLLLRLLQGLEPGELERITALAAASAQKQRVPASPSAQTTAEQSQQVVPDSTNSPSNPTAEQDQHIMPDLTQYRFNSKAERMPRAVPEPAEVQSSKLSLSHFSLQRTPRQTTAPDPEPPVSDLNRQNQLDRIAFVDPSTCKGCTCCVILRQRLEREKPIDKRLPVEVWSRIFQYLYPSQLSRVSLVSKTLYDVVDRLDLWLKVYLQGYLEVPVPNIDTNILKPDLPKRLMLYVFARSFSICEQCFRFCDGETPGRLPFMPLPVGERLLLTPNVDESHTRVSESKTKIHLCLNCRRAVYEAHPEVAPADVFGFSTKKELKEMYHLGDKSIQGITLRTGGNGEPVKYFQWEALKRARQLHGGDIGIEAVPKSLSKSMKIMNGRIFRYRLKYG</sequence>
<dbReference type="SUPFAM" id="SSF81383">
    <property type="entry name" value="F-box domain"/>
    <property type="match status" value="1"/>
</dbReference>
<accession>A0A9P6IWT9</accession>
<proteinExistence type="predicted"/>
<organism evidence="3 4">
    <name type="scientific">Modicella reniformis</name>
    <dbReference type="NCBI Taxonomy" id="1440133"/>
    <lineage>
        <taxon>Eukaryota</taxon>
        <taxon>Fungi</taxon>
        <taxon>Fungi incertae sedis</taxon>
        <taxon>Mucoromycota</taxon>
        <taxon>Mortierellomycotina</taxon>
        <taxon>Mortierellomycetes</taxon>
        <taxon>Mortierellales</taxon>
        <taxon>Mortierellaceae</taxon>
        <taxon>Modicella</taxon>
    </lineage>
</organism>
<evidence type="ECO:0000313" key="4">
    <source>
        <dbReference type="Proteomes" id="UP000749646"/>
    </source>
</evidence>
<name>A0A9P6IWT9_9FUNG</name>
<evidence type="ECO:0000256" key="1">
    <source>
        <dbReference type="SAM" id="MobiDB-lite"/>
    </source>
</evidence>
<comment type="caution">
    <text evidence="3">The sequence shown here is derived from an EMBL/GenBank/DDBJ whole genome shotgun (WGS) entry which is preliminary data.</text>
</comment>
<dbReference type="OrthoDB" id="2404831at2759"/>
<feature type="compositionally biased region" description="Polar residues" evidence="1">
    <location>
        <begin position="109"/>
        <end position="130"/>
    </location>
</feature>
<dbReference type="Proteomes" id="UP000749646">
    <property type="component" value="Unassembled WGS sequence"/>
</dbReference>
<keyword evidence="4" id="KW-1185">Reference proteome</keyword>
<dbReference type="Gene3D" id="1.20.1280.50">
    <property type="match status" value="1"/>
</dbReference>
<feature type="region of interest" description="Disordered" evidence="1">
    <location>
        <begin position="41"/>
        <end position="140"/>
    </location>
</feature>
<reference evidence="3" key="1">
    <citation type="journal article" date="2020" name="Fungal Divers.">
        <title>Resolving the Mortierellaceae phylogeny through synthesis of multi-gene phylogenetics and phylogenomics.</title>
        <authorList>
            <person name="Vandepol N."/>
            <person name="Liber J."/>
            <person name="Desiro A."/>
            <person name="Na H."/>
            <person name="Kennedy M."/>
            <person name="Barry K."/>
            <person name="Grigoriev I.V."/>
            <person name="Miller A.N."/>
            <person name="O'Donnell K."/>
            <person name="Stajich J.E."/>
            <person name="Bonito G."/>
        </authorList>
    </citation>
    <scope>NUCLEOTIDE SEQUENCE</scope>
    <source>
        <strain evidence="3">MES-2147</strain>
    </source>
</reference>
<dbReference type="AlphaFoldDB" id="A0A9P6IWT9"/>
<gene>
    <name evidence="3" type="ORF">BGZ65_005893</name>
</gene>
<feature type="compositionally biased region" description="Polar residues" evidence="1">
    <location>
        <begin position="52"/>
        <end position="78"/>
    </location>
</feature>
<dbReference type="Pfam" id="PF12937">
    <property type="entry name" value="F-box-like"/>
    <property type="match status" value="1"/>
</dbReference>
<dbReference type="InterPro" id="IPR036047">
    <property type="entry name" value="F-box-like_dom_sf"/>
</dbReference>
<feature type="domain" description="F-box" evidence="2">
    <location>
        <begin position="179"/>
        <end position="220"/>
    </location>
</feature>
<evidence type="ECO:0000259" key="2">
    <source>
        <dbReference type="PROSITE" id="PS50181"/>
    </source>
</evidence>
<dbReference type="EMBL" id="JAAAHW010007073">
    <property type="protein sequence ID" value="KAF9951526.1"/>
    <property type="molecule type" value="Genomic_DNA"/>
</dbReference>
<evidence type="ECO:0000313" key="3">
    <source>
        <dbReference type="EMBL" id="KAF9951526.1"/>
    </source>
</evidence>